<dbReference type="AlphaFoldDB" id="A0A8X6PBL6"/>
<dbReference type="PANTHER" id="PTHR46888:SF1">
    <property type="entry name" value="RIBONUCLEASE H"/>
    <property type="match status" value="1"/>
</dbReference>
<dbReference type="InterPro" id="IPR001878">
    <property type="entry name" value="Znf_CCHC"/>
</dbReference>
<dbReference type="OrthoDB" id="1107037at2759"/>
<gene>
    <name evidence="4" type="primary">pol_3533</name>
    <name evidence="4" type="ORF">NPIL_432851</name>
</gene>
<evidence type="ECO:0000256" key="2">
    <source>
        <dbReference type="SAM" id="MobiDB-lite"/>
    </source>
</evidence>
<keyword evidence="5" id="KW-1185">Reference proteome</keyword>
<dbReference type="Gene3D" id="4.10.60.10">
    <property type="entry name" value="Zinc finger, CCHC-type"/>
    <property type="match status" value="1"/>
</dbReference>
<dbReference type="Pfam" id="PF00098">
    <property type="entry name" value="zf-CCHC"/>
    <property type="match status" value="1"/>
</dbReference>
<dbReference type="EMBL" id="BMAW01017962">
    <property type="protein sequence ID" value="GFT56266.1"/>
    <property type="molecule type" value="Genomic_DNA"/>
</dbReference>
<dbReference type="SUPFAM" id="SSF57756">
    <property type="entry name" value="Retrovirus zinc finger-like domains"/>
    <property type="match status" value="1"/>
</dbReference>
<sequence>MAYLLKLKKDDMIEIARELGIEAQNNFTKVEIMNRIIQSESYEEEIVKAVMEGVLEEKREKMEECRQIREFELERMRLANITDRASVSSEDLAGQGVNRRVNLKDLVPKFDPKNADINLFFEIFERQAKKEKVAEERWVSQLIPLLPMEIVELVVKEPPEMGDNYPHIKNLLLHRFQLTPVALRDRFESHQRRPGTLWSDLVFDLRSYLDNWLAGMKVNDFVGLKELMLTEQLKKRAPIELVDHFIDSWDEFKEATILAEKLDHFETVKKVRRKQGATKTSDRKSFDKQPFESNNKLSHFVGKGKAFSSPKKDSCKDEVNQESSHFRRERMRERERQYERKRQIICYYCNEIGHIKPSCPKLRKNSFETIANLNVNFENEDPFKKFKVKMEINGVDRMCLRDSGSSIDVCARSWIQESDLLGEYVWLKSPLDDVCHCLPLAKIKIKTKGGEFYTKAAIKPDGRCADPYLLGNRTAELINSSEQGIQLINAVVTRSAGKIHPTEVGKEIIARGQVDLPLKLVSPSEGKEEKEFEIPPFEEGKEIILAKINSSEFEVEQKKCKDLKVLWDKAKTGVDKEFGIYNGKLVKVTKTKRGEEIRQVCVPLKFRHEISSLSHDEIGGHL</sequence>
<name>A0A8X6PBL6_NEPPI</name>
<feature type="region of interest" description="Disordered" evidence="2">
    <location>
        <begin position="274"/>
        <end position="331"/>
    </location>
</feature>
<proteinExistence type="predicted"/>
<evidence type="ECO:0000313" key="4">
    <source>
        <dbReference type="EMBL" id="GFT56266.1"/>
    </source>
</evidence>
<reference evidence="4" key="1">
    <citation type="submission" date="2020-08" db="EMBL/GenBank/DDBJ databases">
        <title>Multicomponent nature underlies the extraordinary mechanical properties of spider dragline silk.</title>
        <authorList>
            <person name="Kono N."/>
            <person name="Nakamura H."/>
            <person name="Mori M."/>
            <person name="Yoshida Y."/>
            <person name="Ohtoshi R."/>
            <person name="Malay A.D."/>
            <person name="Moran D.A.P."/>
            <person name="Tomita M."/>
            <person name="Numata K."/>
            <person name="Arakawa K."/>
        </authorList>
    </citation>
    <scope>NUCLEOTIDE SEQUENCE</scope>
</reference>
<dbReference type="GO" id="GO:0008270">
    <property type="term" value="F:zinc ion binding"/>
    <property type="evidence" value="ECO:0007669"/>
    <property type="project" value="UniProtKB-KW"/>
</dbReference>
<organism evidence="4 5">
    <name type="scientific">Nephila pilipes</name>
    <name type="common">Giant wood spider</name>
    <name type="synonym">Nephila maculata</name>
    <dbReference type="NCBI Taxonomy" id="299642"/>
    <lineage>
        <taxon>Eukaryota</taxon>
        <taxon>Metazoa</taxon>
        <taxon>Ecdysozoa</taxon>
        <taxon>Arthropoda</taxon>
        <taxon>Chelicerata</taxon>
        <taxon>Arachnida</taxon>
        <taxon>Araneae</taxon>
        <taxon>Araneomorphae</taxon>
        <taxon>Entelegynae</taxon>
        <taxon>Araneoidea</taxon>
        <taxon>Nephilidae</taxon>
        <taxon>Nephila</taxon>
    </lineage>
</organism>
<feature type="non-terminal residue" evidence="4">
    <location>
        <position position="622"/>
    </location>
</feature>
<evidence type="ECO:0000313" key="5">
    <source>
        <dbReference type="Proteomes" id="UP000887013"/>
    </source>
</evidence>
<feature type="compositionally biased region" description="Basic and acidic residues" evidence="2">
    <location>
        <begin position="310"/>
        <end position="331"/>
    </location>
</feature>
<accession>A0A8X6PBL6</accession>
<evidence type="ECO:0000256" key="1">
    <source>
        <dbReference type="PROSITE-ProRule" id="PRU00047"/>
    </source>
</evidence>
<protein>
    <submittedName>
        <fullName evidence="4">Retrovirus-related Pol polyprotein from transposon 297</fullName>
    </submittedName>
</protein>
<dbReference type="SMART" id="SM00343">
    <property type="entry name" value="ZnF_C2HC"/>
    <property type="match status" value="1"/>
</dbReference>
<feature type="domain" description="CCHC-type" evidence="3">
    <location>
        <begin position="346"/>
        <end position="361"/>
    </location>
</feature>
<dbReference type="PANTHER" id="PTHR46888">
    <property type="entry name" value="ZINC KNUCKLE DOMAINCONTAINING PROTEIN-RELATED"/>
    <property type="match status" value="1"/>
</dbReference>
<dbReference type="PROSITE" id="PS50158">
    <property type="entry name" value="ZF_CCHC"/>
    <property type="match status" value="1"/>
</dbReference>
<feature type="compositionally biased region" description="Basic and acidic residues" evidence="2">
    <location>
        <begin position="280"/>
        <end position="290"/>
    </location>
</feature>
<evidence type="ECO:0000259" key="3">
    <source>
        <dbReference type="PROSITE" id="PS50158"/>
    </source>
</evidence>
<dbReference type="Proteomes" id="UP000887013">
    <property type="component" value="Unassembled WGS sequence"/>
</dbReference>
<keyword evidence="1" id="KW-0479">Metal-binding</keyword>
<dbReference type="InterPro" id="IPR036875">
    <property type="entry name" value="Znf_CCHC_sf"/>
</dbReference>
<keyword evidence="1" id="KW-0862">Zinc</keyword>
<dbReference type="GO" id="GO:0003676">
    <property type="term" value="F:nucleic acid binding"/>
    <property type="evidence" value="ECO:0007669"/>
    <property type="project" value="InterPro"/>
</dbReference>
<comment type="caution">
    <text evidence="4">The sequence shown here is derived from an EMBL/GenBank/DDBJ whole genome shotgun (WGS) entry which is preliminary data.</text>
</comment>
<keyword evidence="1" id="KW-0863">Zinc-finger</keyword>